<dbReference type="InterPro" id="IPR024190">
    <property type="entry name" value="METHMP_Hmd"/>
</dbReference>
<dbReference type="KEGG" id="mfo:Metfor_0865"/>
<dbReference type="NCBIfam" id="TIGR01724">
    <property type="entry name" value="hmd_rel"/>
    <property type="match status" value="1"/>
</dbReference>
<dbReference type="SUPFAM" id="SSF48179">
    <property type="entry name" value="6-phosphogluconate dehydrogenase C-terminal domain-like"/>
    <property type="match status" value="1"/>
</dbReference>
<dbReference type="InterPro" id="IPR008927">
    <property type="entry name" value="6-PGluconate_DH-like_C_sf"/>
</dbReference>
<dbReference type="Pfam" id="PF22616">
    <property type="entry name" value="HMD_N"/>
    <property type="match status" value="1"/>
</dbReference>
<dbReference type="AlphaFoldDB" id="L0HDQ1"/>
<dbReference type="SUPFAM" id="SSF51735">
    <property type="entry name" value="NAD(P)-binding Rossmann-fold domains"/>
    <property type="match status" value="1"/>
</dbReference>
<dbReference type="RefSeq" id="WP_015284885.1">
    <property type="nucleotide sequence ID" value="NC_019943.1"/>
</dbReference>
<dbReference type="NCBIfam" id="NF009208">
    <property type="entry name" value="PRK12557.1"/>
    <property type="match status" value="1"/>
</dbReference>
<dbReference type="Proteomes" id="UP000010824">
    <property type="component" value="Chromosome"/>
</dbReference>
<dbReference type="STRING" id="593750.Metfor_0865"/>
<gene>
    <name evidence="4" type="ordered locus">Metfor_0865</name>
</gene>
<dbReference type="PIRSF" id="PIRSF016158">
    <property type="entry name" value="HMD"/>
    <property type="match status" value="1"/>
</dbReference>
<feature type="domain" description="H2-forming N5,N10-methylenetetrahydromethanopterin dehydrogenase C-terminal" evidence="2">
    <location>
        <begin position="194"/>
        <end position="289"/>
    </location>
</feature>
<organism evidence="4 5">
    <name type="scientific">Methanoregula formicica (strain DSM 22288 / NBRC 105244 / SMSP)</name>
    <dbReference type="NCBI Taxonomy" id="593750"/>
    <lineage>
        <taxon>Archaea</taxon>
        <taxon>Methanobacteriati</taxon>
        <taxon>Methanobacteriota</taxon>
        <taxon>Stenosarchaea group</taxon>
        <taxon>Methanomicrobia</taxon>
        <taxon>Methanomicrobiales</taxon>
        <taxon>Methanoregulaceae</taxon>
        <taxon>Methanoregula</taxon>
    </lineage>
</organism>
<dbReference type="eggNOG" id="arCOG03195">
    <property type="taxonomic scope" value="Archaea"/>
</dbReference>
<evidence type="ECO:0000256" key="1">
    <source>
        <dbReference type="ARBA" id="ARBA00008890"/>
    </source>
</evidence>
<accession>L0HDQ1</accession>
<dbReference type="EMBL" id="CP003167">
    <property type="protein sequence ID" value="AGB01921.1"/>
    <property type="molecule type" value="Genomic_DNA"/>
</dbReference>
<dbReference type="InParanoid" id="L0HDQ1"/>
<keyword evidence="5" id="KW-1185">Reference proteome</keyword>
<evidence type="ECO:0000313" key="4">
    <source>
        <dbReference type="EMBL" id="AGB01921.1"/>
    </source>
</evidence>
<dbReference type="PIRSF" id="PIRSF500166">
    <property type="entry name" value="HMDII_III"/>
    <property type="match status" value="1"/>
</dbReference>
<dbReference type="InterPro" id="IPR038182">
    <property type="entry name" value="HMD_C_sf"/>
</dbReference>
<evidence type="ECO:0000259" key="3">
    <source>
        <dbReference type="Pfam" id="PF22616"/>
    </source>
</evidence>
<comment type="similarity">
    <text evidence="1">Belongs to the HMD family.</text>
</comment>
<dbReference type="Pfam" id="PF03201">
    <property type="entry name" value="HMD"/>
    <property type="match status" value="1"/>
</dbReference>
<dbReference type="InterPro" id="IPR036291">
    <property type="entry name" value="NAD(P)-bd_dom_sf"/>
</dbReference>
<dbReference type="InterPro" id="IPR004889">
    <property type="entry name" value="HMD_C"/>
</dbReference>
<dbReference type="HOGENOM" id="CLU_069755_0_0_2"/>
<reference evidence="4 5" key="2">
    <citation type="journal article" date="2014" name="Genome Announc.">
        <title>Complete Genome Sequence of Methanoregula formicica SMSPT, a Mesophilic Hydrogenotrophic Methanogen Isolated from a Methanogenic Upflow Anaerobic Sludge Blanket Reactor.</title>
        <authorList>
            <person name="Yamamoto K."/>
            <person name="Tamaki H."/>
            <person name="Cadillo-Quiroz H."/>
            <person name="Imachi H."/>
            <person name="Kyrpides N."/>
            <person name="Woyke T."/>
            <person name="Goodwin L."/>
            <person name="Zinder S.H."/>
            <person name="Kamagata Y."/>
            <person name="Liu W.T."/>
        </authorList>
    </citation>
    <scope>NUCLEOTIDE SEQUENCE [LARGE SCALE GENOMIC DNA]</scope>
    <source>
        <strain evidence="5">DSM 22288 / NBRC 105244 / SMSP</strain>
    </source>
</reference>
<proteinExistence type="inferred from homology"/>
<dbReference type="Gene3D" id="1.20.120.1300">
    <property type="entry name" value="Hmd, C-terminal helical subdomain"/>
    <property type="match status" value="1"/>
</dbReference>
<evidence type="ECO:0000259" key="2">
    <source>
        <dbReference type="Pfam" id="PF03201"/>
    </source>
</evidence>
<evidence type="ECO:0000313" key="5">
    <source>
        <dbReference type="Proteomes" id="UP000010824"/>
    </source>
</evidence>
<protein>
    <submittedName>
        <fullName evidence="4">Coenzyme F420-dependent N(5),N(10)-methenyltetrahydromethanopterin reductase family protein</fullName>
    </submittedName>
</protein>
<dbReference type="InterPro" id="IPR055205">
    <property type="entry name" value="HMD_N"/>
</dbReference>
<sequence>MKVAVYGAGNQDLYVNQLNLPLVFGGEPPFGGSRMAMEFAKAGHETYLAEPNRNMLTADHWKAVETAGVKVTSDDTEAARHAEIAVFFTPFGKSTFRIAKNIVKHLLPDGIIATTCTVSPVVVWYVLEREIRLERKDVGITSLHPAAVPGTPKHGHYVISGHATNDLDLATDAQIQKCVALAKSCGKDAYVVPADVSAAVSDMGSLVTAVTVSGIIDYFDVGINVIKAPPEMVEKQILLTLQTIASLVETSGVNGMLKAINPELLVKSARSMHIREGQGELDAALATLSGIDGDYLKWINSGEIRHTDLVAAQALTRELKTIMGATAADGIIKRCMRKMFE</sequence>
<reference evidence="5" key="1">
    <citation type="submission" date="2011-12" db="EMBL/GenBank/DDBJ databases">
        <title>Complete sequence of Methanoregula formicicum SMSP.</title>
        <authorList>
            <person name="Lucas S."/>
            <person name="Han J."/>
            <person name="Lapidus A."/>
            <person name="Cheng J.-F."/>
            <person name="Goodwin L."/>
            <person name="Pitluck S."/>
            <person name="Peters L."/>
            <person name="Ovchinnikova G."/>
            <person name="Teshima H."/>
            <person name="Detter J.C."/>
            <person name="Han C."/>
            <person name="Tapia R."/>
            <person name="Land M."/>
            <person name="Hauser L."/>
            <person name="Kyrpides N."/>
            <person name="Ivanova N."/>
            <person name="Pagani I."/>
            <person name="Imachi H."/>
            <person name="Tamaki H."/>
            <person name="Sekiguchi Y."/>
            <person name="Kamagata Y."/>
            <person name="Cadillo-Quiroz H."/>
            <person name="Zinder S."/>
            <person name="Liu W.-T."/>
            <person name="Woyke T."/>
        </authorList>
    </citation>
    <scope>NUCLEOTIDE SEQUENCE [LARGE SCALE GENOMIC DNA]</scope>
    <source>
        <strain evidence="5">DSM 22288 / NBRC 105244 / SMSP</strain>
    </source>
</reference>
<dbReference type="GeneID" id="14310178"/>
<dbReference type="Gene3D" id="3.40.50.720">
    <property type="entry name" value="NAD(P)-binding Rossmann-like Domain"/>
    <property type="match status" value="1"/>
</dbReference>
<name>L0HDQ1_METFS</name>
<dbReference type="OrthoDB" id="70340at2157"/>
<dbReference type="InterPro" id="IPR010063">
    <property type="entry name" value="HMDII/III"/>
</dbReference>
<feature type="domain" description="5,10-methenyltetrahydromethanopterin hydrogenase N-terminal" evidence="3">
    <location>
        <begin position="58"/>
        <end position="186"/>
    </location>
</feature>